<dbReference type="SMART" id="SM00164">
    <property type="entry name" value="TBC"/>
    <property type="match status" value="1"/>
</dbReference>
<evidence type="ECO:0000256" key="1">
    <source>
        <dbReference type="ARBA" id="ARBA00022468"/>
    </source>
</evidence>
<dbReference type="Gene3D" id="1.10.8.270">
    <property type="entry name" value="putative rabgap domain of human tbc1 domain family member 14 like domains"/>
    <property type="match status" value="1"/>
</dbReference>
<dbReference type="EMBL" id="JARGDH010000060">
    <property type="protein sequence ID" value="KAL0263946.1"/>
    <property type="molecule type" value="Genomic_DNA"/>
</dbReference>
<reference evidence="3" key="1">
    <citation type="journal article" date="2024" name="Gigascience">
        <title>Chromosome-level genome of the poultry shaft louse Menopon gallinae provides insight into the host-switching and adaptive evolution of parasitic lice.</title>
        <authorList>
            <person name="Xu Y."/>
            <person name="Ma L."/>
            <person name="Liu S."/>
            <person name="Liang Y."/>
            <person name="Liu Q."/>
            <person name="He Z."/>
            <person name="Tian L."/>
            <person name="Duan Y."/>
            <person name="Cai W."/>
            <person name="Li H."/>
            <person name="Song F."/>
        </authorList>
    </citation>
    <scope>NUCLEOTIDE SEQUENCE</scope>
    <source>
        <strain evidence="3">Cailab_2023a</strain>
    </source>
</reference>
<dbReference type="GO" id="GO:0005096">
    <property type="term" value="F:GTPase activator activity"/>
    <property type="evidence" value="ECO:0007669"/>
    <property type="project" value="UniProtKB-KW"/>
</dbReference>
<sequence>MRHVILQAISYAATKQGKNFAARSGQKQTSHTMDEKESKFQKIFSSHAISIEHLREISYGGIPMKYRATAWRVLLGTQGLNVKNTQRSIEAKNAKYLKTMLKTGSSNAASCTEACKHAHAGACDRGSASREACPANIHVLFQTSGALLSSSLKLCKKHSHQIDIDVKRLSSRYKTFLNADISFLFHNILSVFAFRRPAIGYVQGMADILSLFIQVFCTEDTDTAESSSFYAFSKFIDIVQVNFIEGQPGIRHSILSLEKAVARSDPELFGKLESAGWCGFLRVAQRTLLRAHRTSGKHADVRQHMPGYGARSGPTACIGVDF</sequence>
<dbReference type="AlphaFoldDB" id="A0AAW2H6J1"/>
<evidence type="ECO:0000259" key="2">
    <source>
        <dbReference type="PROSITE" id="PS50086"/>
    </source>
</evidence>
<gene>
    <name evidence="3" type="ORF">PYX00_010809</name>
</gene>
<comment type="caution">
    <text evidence="3">The sequence shown here is derived from an EMBL/GenBank/DDBJ whole genome shotgun (WGS) entry which is preliminary data.</text>
</comment>
<name>A0AAW2H6J1_9NEOP</name>
<dbReference type="Pfam" id="PF00566">
    <property type="entry name" value="RabGAP-TBC"/>
    <property type="match status" value="1"/>
</dbReference>
<proteinExistence type="predicted"/>
<protein>
    <recommendedName>
        <fullName evidence="2">Rab-GAP TBC domain-containing protein</fullName>
    </recommendedName>
</protein>
<dbReference type="PANTHER" id="PTHR22957">
    <property type="entry name" value="TBC1 DOMAIN FAMILY MEMBER GTPASE-ACTIVATING PROTEIN"/>
    <property type="match status" value="1"/>
</dbReference>
<feature type="domain" description="Rab-GAP TBC" evidence="2">
    <location>
        <begin position="61"/>
        <end position="322"/>
    </location>
</feature>
<dbReference type="PANTHER" id="PTHR22957:SF26">
    <property type="entry name" value="LD44506P"/>
    <property type="match status" value="1"/>
</dbReference>
<keyword evidence="1" id="KW-0343">GTPase activation</keyword>
<dbReference type="InterPro" id="IPR035969">
    <property type="entry name" value="Rab-GAP_TBC_sf"/>
</dbReference>
<evidence type="ECO:0000313" key="3">
    <source>
        <dbReference type="EMBL" id="KAL0263946.1"/>
    </source>
</evidence>
<accession>A0AAW2H6J1</accession>
<dbReference type="SUPFAM" id="SSF47923">
    <property type="entry name" value="Ypt/Rab-GAP domain of gyp1p"/>
    <property type="match status" value="1"/>
</dbReference>
<organism evidence="3">
    <name type="scientific">Menopon gallinae</name>
    <name type="common">poultry shaft louse</name>
    <dbReference type="NCBI Taxonomy" id="328185"/>
    <lineage>
        <taxon>Eukaryota</taxon>
        <taxon>Metazoa</taxon>
        <taxon>Ecdysozoa</taxon>
        <taxon>Arthropoda</taxon>
        <taxon>Hexapoda</taxon>
        <taxon>Insecta</taxon>
        <taxon>Pterygota</taxon>
        <taxon>Neoptera</taxon>
        <taxon>Paraneoptera</taxon>
        <taxon>Psocodea</taxon>
        <taxon>Troctomorpha</taxon>
        <taxon>Phthiraptera</taxon>
        <taxon>Amblycera</taxon>
        <taxon>Menoponidae</taxon>
        <taxon>Menopon</taxon>
    </lineage>
</organism>
<dbReference type="PROSITE" id="PS50086">
    <property type="entry name" value="TBC_RABGAP"/>
    <property type="match status" value="1"/>
</dbReference>
<dbReference type="InterPro" id="IPR000195">
    <property type="entry name" value="Rab-GAP-TBC_dom"/>
</dbReference>